<dbReference type="Proteomes" id="UP000315995">
    <property type="component" value="Chromosome"/>
</dbReference>
<feature type="modified residue" description="4-aspartylphosphate" evidence="1">
    <location>
        <position position="56"/>
    </location>
</feature>
<reference evidence="4 5" key="1">
    <citation type="submission" date="2019-06" db="EMBL/GenBank/DDBJ databases">
        <title>Persicimonas caeni gen. nov., sp. nov., a predatory bacterium isolated from solar saltern.</title>
        <authorList>
            <person name="Wang S."/>
        </authorList>
    </citation>
    <scope>NUCLEOTIDE SEQUENCE [LARGE SCALE GENOMIC DNA]</scope>
    <source>
        <strain evidence="4 5">YN101</strain>
    </source>
</reference>
<evidence type="ECO:0000256" key="1">
    <source>
        <dbReference type="PROSITE-ProRule" id="PRU00169"/>
    </source>
</evidence>
<gene>
    <name evidence="4" type="ORF">FIV42_12200</name>
</gene>
<proteinExistence type="predicted"/>
<feature type="domain" description="HTH LytTR-type" evidence="3">
    <location>
        <begin position="145"/>
        <end position="251"/>
    </location>
</feature>
<dbReference type="InterPro" id="IPR007492">
    <property type="entry name" value="LytTR_DNA-bd_dom"/>
</dbReference>
<accession>A0A4Y6PTM6</accession>
<dbReference type="Gene3D" id="2.40.50.1020">
    <property type="entry name" value="LytTr DNA-binding domain"/>
    <property type="match status" value="1"/>
</dbReference>
<dbReference type="EMBL" id="CP041186">
    <property type="protein sequence ID" value="QDG51479.1"/>
    <property type="molecule type" value="Genomic_DNA"/>
</dbReference>
<name>A0A4Y6PTM6_PERCE</name>
<dbReference type="SMART" id="SM00448">
    <property type="entry name" value="REC"/>
    <property type="match status" value="1"/>
</dbReference>
<dbReference type="PROSITE" id="PS50930">
    <property type="entry name" value="HTH_LYTTR"/>
    <property type="match status" value="1"/>
</dbReference>
<evidence type="ECO:0000313" key="4">
    <source>
        <dbReference type="EMBL" id="QDG51479.1"/>
    </source>
</evidence>
<dbReference type="GO" id="GO:0003677">
    <property type="term" value="F:DNA binding"/>
    <property type="evidence" value="ECO:0007669"/>
    <property type="project" value="InterPro"/>
</dbReference>
<protein>
    <submittedName>
        <fullName evidence="4">Response regulator transcription factor</fullName>
    </submittedName>
</protein>
<keyword evidence="5" id="KW-1185">Reference proteome</keyword>
<dbReference type="SMART" id="SM00850">
    <property type="entry name" value="LytTR"/>
    <property type="match status" value="1"/>
</dbReference>
<dbReference type="PROSITE" id="PS50110">
    <property type="entry name" value="RESPONSE_REGULATORY"/>
    <property type="match status" value="1"/>
</dbReference>
<dbReference type="InterPro" id="IPR011006">
    <property type="entry name" value="CheY-like_superfamily"/>
</dbReference>
<dbReference type="SUPFAM" id="SSF52172">
    <property type="entry name" value="CheY-like"/>
    <property type="match status" value="1"/>
</dbReference>
<dbReference type="RefSeq" id="WP_141197959.1">
    <property type="nucleotide sequence ID" value="NZ_CP041186.1"/>
</dbReference>
<sequence length="258" mass="28826">MKALIVDDEKPAREELQWLLEQCEDVEVAGQAASAEGARDFLEGGDAGEVDLVFLDINMPGVDGMRLAELLHEKPVDERPMVIFVTAYDDHAVDAFEVDAVDYLLKPVRLERLQKALERARGRLNDPPESAGAAPAAQNRPLERISVEDRGVYRVVPIDDILFFEAEDGIVVAATREDRFITDFSLKFLEDNLSADKFFRCHRSYIVRLDAIESIAPWGAGTYRLVLSRDEDLGVPLSRSRASELKSLIPWSARVVDG</sequence>
<dbReference type="OrthoDB" id="9808843at2"/>
<organism evidence="4 5">
    <name type="scientific">Persicimonas caeni</name>
    <dbReference type="NCBI Taxonomy" id="2292766"/>
    <lineage>
        <taxon>Bacteria</taxon>
        <taxon>Deltaproteobacteria</taxon>
        <taxon>Bradymonadales</taxon>
        <taxon>Bradymonadaceae</taxon>
        <taxon>Persicimonas</taxon>
    </lineage>
</organism>
<dbReference type="Pfam" id="PF00072">
    <property type="entry name" value="Response_reg"/>
    <property type="match status" value="1"/>
</dbReference>
<evidence type="ECO:0000313" key="5">
    <source>
        <dbReference type="Proteomes" id="UP000315995"/>
    </source>
</evidence>
<keyword evidence="1" id="KW-0597">Phosphoprotein</keyword>
<dbReference type="PANTHER" id="PTHR37299">
    <property type="entry name" value="TRANSCRIPTIONAL REGULATOR-RELATED"/>
    <property type="match status" value="1"/>
</dbReference>
<accession>A0A5B8Y4G3</accession>
<dbReference type="InterPro" id="IPR001789">
    <property type="entry name" value="Sig_transdc_resp-reg_receiver"/>
</dbReference>
<dbReference type="AlphaFoldDB" id="A0A4Y6PTM6"/>
<evidence type="ECO:0000259" key="3">
    <source>
        <dbReference type="PROSITE" id="PS50930"/>
    </source>
</evidence>
<dbReference type="InterPro" id="IPR046947">
    <property type="entry name" value="LytR-like"/>
</dbReference>
<dbReference type="GO" id="GO:0000156">
    <property type="term" value="F:phosphorelay response regulator activity"/>
    <property type="evidence" value="ECO:0007669"/>
    <property type="project" value="InterPro"/>
</dbReference>
<dbReference type="PANTHER" id="PTHR37299:SF1">
    <property type="entry name" value="STAGE 0 SPORULATION PROTEIN A HOMOLOG"/>
    <property type="match status" value="1"/>
</dbReference>
<feature type="domain" description="Response regulatory" evidence="2">
    <location>
        <begin position="2"/>
        <end position="121"/>
    </location>
</feature>
<evidence type="ECO:0000259" key="2">
    <source>
        <dbReference type="PROSITE" id="PS50110"/>
    </source>
</evidence>
<dbReference type="Pfam" id="PF04397">
    <property type="entry name" value="LytTR"/>
    <property type="match status" value="1"/>
</dbReference>
<dbReference type="Gene3D" id="3.40.50.2300">
    <property type="match status" value="1"/>
</dbReference>